<feature type="signal peptide" evidence="1">
    <location>
        <begin position="1"/>
        <end position="22"/>
    </location>
</feature>
<gene>
    <name evidence="2" type="ORF">HJG44_21570</name>
</gene>
<evidence type="ECO:0000313" key="3">
    <source>
        <dbReference type="Proteomes" id="UP000564885"/>
    </source>
</evidence>
<evidence type="ECO:0008006" key="4">
    <source>
        <dbReference type="Google" id="ProtNLM"/>
    </source>
</evidence>
<sequence length="166" mass="18046">MNRLRPFAFASLAIFASAAASAATGQPQLLAESGAWQAYKSPSGGPGSCYILSSPTERLPAGLKRGPAYMFVSRRPRDEIALELGFPLDSDARSTLTIGSQEFELGEQNEQAWLLNAEEQRRAVAAMKRGATAKVQTTSRRQNVTEDTYSLEGFTRAYDIMMSGCK</sequence>
<reference evidence="2 3" key="1">
    <citation type="submission" date="2020-04" db="EMBL/GenBank/DDBJ databases">
        <title>Enterovirga sp. isolate from soil.</title>
        <authorList>
            <person name="Chea S."/>
            <person name="Kim D.-U."/>
        </authorList>
    </citation>
    <scope>NUCLEOTIDE SEQUENCE [LARGE SCALE GENOMIC DNA]</scope>
    <source>
        <strain evidence="2 3">DB1703</strain>
    </source>
</reference>
<protein>
    <recommendedName>
        <fullName evidence="4">Invasion associated locus B family protein</fullName>
    </recommendedName>
</protein>
<dbReference type="Proteomes" id="UP000564885">
    <property type="component" value="Unassembled WGS sequence"/>
</dbReference>
<feature type="chain" id="PRO_5033013247" description="Invasion associated locus B family protein" evidence="1">
    <location>
        <begin position="23"/>
        <end position="166"/>
    </location>
</feature>
<comment type="caution">
    <text evidence="2">The sequence shown here is derived from an EMBL/GenBank/DDBJ whole genome shotgun (WGS) entry which is preliminary data.</text>
</comment>
<dbReference type="InterPro" id="IPR038696">
    <property type="entry name" value="IalB_sf"/>
</dbReference>
<dbReference type="Gene3D" id="2.60.40.1880">
    <property type="entry name" value="Invasion associated locus B (IalB) protein"/>
    <property type="match status" value="1"/>
</dbReference>
<accession>A0A849IFF3</accession>
<dbReference type="EMBL" id="JABEPP010000007">
    <property type="protein sequence ID" value="NNM74955.1"/>
    <property type="molecule type" value="Genomic_DNA"/>
</dbReference>
<proteinExistence type="predicted"/>
<dbReference type="AlphaFoldDB" id="A0A849IFF3"/>
<keyword evidence="1" id="KW-0732">Signal</keyword>
<evidence type="ECO:0000256" key="1">
    <source>
        <dbReference type="SAM" id="SignalP"/>
    </source>
</evidence>
<evidence type="ECO:0000313" key="2">
    <source>
        <dbReference type="EMBL" id="NNM74955.1"/>
    </source>
</evidence>
<dbReference type="RefSeq" id="WP_171220466.1">
    <property type="nucleotide sequence ID" value="NZ_JABEPP010000007.1"/>
</dbReference>
<organism evidence="2 3">
    <name type="scientific">Enterovirga aerilata</name>
    <dbReference type="NCBI Taxonomy" id="2730920"/>
    <lineage>
        <taxon>Bacteria</taxon>
        <taxon>Pseudomonadati</taxon>
        <taxon>Pseudomonadota</taxon>
        <taxon>Alphaproteobacteria</taxon>
        <taxon>Hyphomicrobiales</taxon>
        <taxon>Methylobacteriaceae</taxon>
        <taxon>Enterovirga</taxon>
    </lineage>
</organism>
<name>A0A849IFF3_9HYPH</name>
<keyword evidence="3" id="KW-1185">Reference proteome</keyword>